<organism evidence="1 2">
    <name type="scientific">Pyxidicoccus fallax</name>
    <dbReference type="NCBI Taxonomy" id="394095"/>
    <lineage>
        <taxon>Bacteria</taxon>
        <taxon>Pseudomonadati</taxon>
        <taxon>Myxococcota</taxon>
        <taxon>Myxococcia</taxon>
        <taxon>Myxococcales</taxon>
        <taxon>Cystobacterineae</taxon>
        <taxon>Myxococcaceae</taxon>
        <taxon>Pyxidicoccus</taxon>
    </lineage>
</organism>
<accession>A0A848LMD8</accession>
<reference evidence="1 2" key="1">
    <citation type="submission" date="2020-04" db="EMBL/GenBank/DDBJ databases">
        <title>Draft genome of Pyxidicoccus fallax type strain.</title>
        <authorList>
            <person name="Whitworth D.E."/>
        </authorList>
    </citation>
    <scope>NUCLEOTIDE SEQUENCE [LARGE SCALE GENOMIC DNA]</scope>
    <source>
        <strain evidence="1 2">DSM 14698</strain>
    </source>
</reference>
<dbReference type="EMBL" id="JABBJJ010000152">
    <property type="protein sequence ID" value="NMO18754.1"/>
    <property type="molecule type" value="Genomic_DNA"/>
</dbReference>
<dbReference type="Proteomes" id="UP000518300">
    <property type="component" value="Unassembled WGS sequence"/>
</dbReference>
<sequence length="325" mass="35261">MPRYPELFIIDAQLIGASLEEVAARVRQAWEAAGLPPLAAWGMDTRKRQPSPVPPPDAFGPGGLAFEVAGGATGSLVPVGPSGTRFSLRLPVDVQRDPVHLISDTVAAARRWPELLGVGTGIASMSVRRGVGANCLPLPPLVEPDALLVLVRRSRVEEAYTSVEGFLAAWERVHERDGFLLVSRGEAALDTVQWLEVAAPSQWTLARAARPGRTTYRPATPLPEEEPIYLAGTETLRPAGYDDATGVLTFAAWTPPGTHPHGWELYNLLAFRSEGVVPDGRPLRELRVIFPDEAAARREATPFSDIGVRVYFTGPDGEFHSLEER</sequence>
<evidence type="ECO:0000313" key="2">
    <source>
        <dbReference type="Proteomes" id="UP000518300"/>
    </source>
</evidence>
<proteinExistence type="predicted"/>
<name>A0A848LMD8_9BACT</name>
<protein>
    <submittedName>
        <fullName evidence="1">Uncharacterized protein</fullName>
    </submittedName>
</protein>
<keyword evidence="2" id="KW-1185">Reference proteome</keyword>
<dbReference type="AlphaFoldDB" id="A0A848LMD8"/>
<comment type="caution">
    <text evidence="1">The sequence shown here is derived from an EMBL/GenBank/DDBJ whole genome shotgun (WGS) entry which is preliminary data.</text>
</comment>
<dbReference type="RefSeq" id="WP_169348018.1">
    <property type="nucleotide sequence ID" value="NZ_JABBJJ010000152.1"/>
</dbReference>
<evidence type="ECO:0000313" key="1">
    <source>
        <dbReference type="EMBL" id="NMO18754.1"/>
    </source>
</evidence>
<gene>
    <name evidence="1" type="ORF">HG543_28390</name>
</gene>